<evidence type="ECO:0000313" key="4">
    <source>
        <dbReference type="EMBL" id="NEW69978.1"/>
    </source>
</evidence>
<dbReference type="PANTHER" id="PTHR23088">
    <property type="entry name" value="NITRILASE-RELATED"/>
    <property type="match status" value="1"/>
</dbReference>
<gene>
    <name evidence="4" type="ORF">G4H13_06040</name>
</gene>
<name>A0A6G4A9T6_9ACTN</name>
<dbReference type="CDD" id="cd07197">
    <property type="entry name" value="nitrilase"/>
    <property type="match status" value="1"/>
</dbReference>
<evidence type="ECO:0000313" key="5">
    <source>
        <dbReference type="Proteomes" id="UP000476310"/>
    </source>
</evidence>
<feature type="domain" description="CN hydrolase" evidence="3">
    <location>
        <begin position="10"/>
        <end position="258"/>
    </location>
</feature>
<dbReference type="InterPro" id="IPR003010">
    <property type="entry name" value="C-N_Hydrolase"/>
</dbReference>
<keyword evidence="4" id="KW-0378">Hydrolase</keyword>
<sequence>MIPGTPSRRVRVGLVQLSVATNRRTENLARAEGLVAAAAADGCELVVLPEAFATALNLPKSHEVAELIPGPVTSWLASQAARHGVWLAAGVLERAGEHVHSSAVLVDAAGRIRDVYRRSVVYDLEAHFLTGEVGARAVDTPFGRVGLVVGYDIQFPEVLRTLFADGAEIILCPSILLRPFAEPVRQMLLARAAENCAYVLFAAATGENTLAGLTYMGRTAVVRSPMAIGAYSRDFRKQTPVLAEADREECVVAADLDLHELRRMRDAAPFLADFRRCGLSEALADATSPPHPSVTDTVPPHPAQAVGESR</sequence>
<dbReference type="Pfam" id="PF00795">
    <property type="entry name" value="CN_hydrolase"/>
    <property type="match status" value="1"/>
</dbReference>
<dbReference type="AlphaFoldDB" id="A0A6G4A9T6"/>
<dbReference type="SUPFAM" id="SSF56317">
    <property type="entry name" value="Carbon-nitrogen hydrolase"/>
    <property type="match status" value="1"/>
</dbReference>
<dbReference type="PANTHER" id="PTHR23088:SF27">
    <property type="entry name" value="DEAMINATED GLUTATHIONE AMIDASE"/>
    <property type="match status" value="1"/>
</dbReference>
<accession>A0A6G4A9T6</accession>
<protein>
    <submittedName>
        <fullName evidence="4">Carbon-nitrogen hydrolase family protein</fullName>
    </submittedName>
</protein>
<evidence type="ECO:0000256" key="1">
    <source>
        <dbReference type="ARBA" id="ARBA00010613"/>
    </source>
</evidence>
<dbReference type="InterPro" id="IPR036526">
    <property type="entry name" value="C-N_Hydrolase_sf"/>
</dbReference>
<feature type="region of interest" description="Disordered" evidence="2">
    <location>
        <begin position="285"/>
        <end position="310"/>
    </location>
</feature>
<dbReference type="PROSITE" id="PS50263">
    <property type="entry name" value="CN_HYDROLASE"/>
    <property type="match status" value="1"/>
</dbReference>
<proteinExistence type="inferred from homology"/>
<dbReference type="GO" id="GO:0016787">
    <property type="term" value="F:hydrolase activity"/>
    <property type="evidence" value="ECO:0007669"/>
    <property type="project" value="UniProtKB-KW"/>
</dbReference>
<evidence type="ECO:0000256" key="2">
    <source>
        <dbReference type="SAM" id="MobiDB-lite"/>
    </source>
</evidence>
<evidence type="ECO:0000259" key="3">
    <source>
        <dbReference type="PROSITE" id="PS50263"/>
    </source>
</evidence>
<organism evidence="4 5">
    <name type="scientific">Streptomyces rhizosphaericus</name>
    <dbReference type="NCBI Taxonomy" id="114699"/>
    <lineage>
        <taxon>Bacteria</taxon>
        <taxon>Bacillati</taxon>
        <taxon>Actinomycetota</taxon>
        <taxon>Actinomycetes</taxon>
        <taxon>Kitasatosporales</taxon>
        <taxon>Streptomycetaceae</taxon>
        <taxon>Streptomyces</taxon>
        <taxon>Streptomyces violaceusniger group</taxon>
    </lineage>
</organism>
<dbReference type="EMBL" id="JAAIKT010000004">
    <property type="protein sequence ID" value="NEW69978.1"/>
    <property type="molecule type" value="Genomic_DNA"/>
</dbReference>
<reference evidence="4" key="1">
    <citation type="submission" date="2020-02" db="EMBL/GenBank/DDBJ databases">
        <title>A new Streptomyces sp. for controlling soil-borne diseases.</title>
        <authorList>
            <person name="Li X."/>
            <person name="Tian Y."/>
            <person name="Gao K."/>
        </authorList>
    </citation>
    <scope>NUCLEOTIDE SEQUENCE [LARGE SCALE GENOMIC DNA]</scope>
    <source>
        <strain evidence="4">0250</strain>
    </source>
</reference>
<dbReference type="RefSeq" id="WP_164424507.1">
    <property type="nucleotide sequence ID" value="NZ_JAAIKT010000004.1"/>
</dbReference>
<comment type="similarity">
    <text evidence="1">Belongs to the carbon-nitrogen hydrolase superfamily. NIT1/NIT2 family.</text>
</comment>
<dbReference type="Gene3D" id="3.60.110.10">
    <property type="entry name" value="Carbon-nitrogen hydrolase"/>
    <property type="match status" value="1"/>
</dbReference>
<keyword evidence="5" id="KW-1185">Reference proteome</keyword>
<dbReference type="Proteomes" id="UP000476310">
    <property type="component" value="Unassembled WGS sequence"/>
</dbReference>
<comment type="caution">
    <text evidence="4">The sequence shown here is derived from an EMBL/GenBank/DDBJ whole genome shotgun (WGS) entry which is preliminary data.</text>
</comment>